<keyword evidence="7" id="KW-0862">Zinc</keyword>
<reference evidence="8 9" key="1">
    <citation type="journal article" date="2016" name="Environ. Microbiol.">
        <title>New Methyloceanibacter diversity from North Sea sediments includes methanotroph containing solely the soluble methane monooxygenase.</title>
        <authorList>
            <person name="Vekeman B."/>
            <person name="Kerckhof F.M."/>
            <person name="Cremers G."/>
            <person name="de Vos P."/>
            <person name="Vandamme P."/>
            <person name="Boon N."/>
            <person name="Op den Camp H.J."/>
            <person name="Heylen K."/>
        </authorList>
    </citation>
    <scope>NUCLEOTIDE SEQUENCE [LARGE SCALE GENOMIC DNA]</scope>
    <source>
        <strain evidence="8 9">R-67174</strain>
    </source>
</reference>
<sequence length="342" mass="35911">MSYPADKPLALTLGDPAGIGLDITLLAFDARRREGLQPFVFLGDKQLLEARAKALGLSVPIATVARPQEAVEVFANALPILPIPVPVAVTPGVPEAAAMPAVTASIEAAVEMVQSGEARAVVTNPISKSCLYQAGFEFPGHTEYLAALAAQNGRAPHPVMMLASDVLKVVPTTIHIPLKDVPGALTQELLAKTIAITDRDLRRRFGLARPRLAVSGLNPHAGEDGALGREEVETIRGAIVAAQEAGIDVSGPYPADTLFHTAARERYDVAICMYHDQALIPFKTLAFEVGVNVTLGLPFVRTSPDHGTAFDIAGTGKANPRSLIEALRLADTMSAAVAGDTG</sequence>
<dbReference type="Pfam" id="PF04166">
    <property type="entry name" value="PdxA"/>
    <property type="match status" value="1"/>
</dbReference>
<gene>
    <name evidence="7 8" type="primary">pdxA</name>
    <name evidence="8" type="ORF">AUC68_13570</name>
</gene>
<dbReference type="UniPathway" id="UPA00244">
    <property type="reaction ID" value="UER00312"/>
</dbReference>
<dbReference type="STRING" id="1774968.AUC68_13570"/>
<feature type="binding site" evidence="7">
    <location>
        <position position="275"/>
    </location>
    <ligand>
        <name>a divalent metal cation</name>
        <dbReference type="ChEBI" id="CHEBI:60240"/>
        <note>ligand shared between dimeric partners</note>
    </ligand>
</feature>
<dbReference type="GO" id="GO:0050570">
    <property type="term" value="F:4-hydroxythreonine-4-phosphate dehydrogenase activity"/>
    <property type="evidence" value="ECO:0007669"/>
    <property type="project" value="UniProtKB-UniRule"/>
</dbReference>
<evidence type="ECO:0000256" key="5">
    <source>
        <dbReference type="ARBA" id="ARBA00023027"/>
    </source>
</evidence>
<dbReference type="EC" id="1.1.1.262" evidence="7"/>
<feature type="binding site" evidence="7">
    <location>
        <position position="220"/>
    </location>
    <ligand>
        <name>a divalent metal cation</name>
        <dbReference type="ChEBI" id="CHEBI:60240"/>
        <note>ligand shared between dimeric partners</note>
    </ligand>
</feature>
<dbReference type="GO" id="GO:0051287">
    <property type="term" value="F:NAD binding"/>
    <property type="evidence" value="ECO:0007669"/>
    <property type="project" value="InterPro"/>
</dbReference>
<dbReference type="HAMAP" id="MF_00536">
    <property type="entry name" value="PdxA"/>
    <property type="match status" value="1"/>
</dbReference>
<dbReference type="RefSeq" id="WP_069436254.1">
    <property type="nucleotide sequence ID" value="NZ_LPWG01000003.1"/>
</dbReference>
<dbReference type="Proteomes" id="UP000094501">
    <property type="component" value="Unassembled WGS sequence"/>
</dbReference>
<dbReference type="NCBIfam" id="TIGR00557">
    <property type="entry name" value="pdxA"/>
    <property type="match status" value="1"/>
</dbReference>
<dbReference type="Gene3D" id="3.40.718.10">
    <property type="entry name" value="Isopropylmalate Dehydrogenase"/>
    <property type="match status" value="1"/>
</dbReference>
<dbReference type="PANTHER" id="PTHR30004:SF6">
    <property type="entry name" value="D-THREONATE 4-PHOSPHATE DEHYDROGENASE"/>
    <property type="match status" value="1"/>
</dbReference>
<evidence type="ECO:0000256" key="2">
    <source>
        <dbReference type="ARBA" id="ARBA00022723"/>
    </source>
</evidence>
<dbReference type="NCBIfam" id="NF003699">
    <property type="entry name" value="PRK05312.1"/>
    <property type="match status" value="1"/>
</dbReference>
<keyword evidence="1 7" id="KW-0963">Cytoplasm</keyword>
<dbReference type="GO" id="GO:0005737">
    <property type="term" value="C:cytoplasm"/>
    <property type="evidence" value="ECO:0007669"/>
    <property type="project" value="UniProtKB-SubCell"/>
</dbReference>
<comment type="caution">
    <text evidence="8">The sequence shown here is derived from an EMBL/GenBank/DDBJ whole genome shotgun (WGS) entry which is preliminary data.</text>
</comment>
<evidence type="ECO:0000313" key="8">
    <source>
        <dbReference type="EMBL" id="ODS00988.1"/>
    </source>
</evidence>
<comment type="catalytic activity">
    <reaction evidence="7">
        <text>4-(phosphooxy)-L-threonine + NAD(+) = 3-amino-2-oxopropyl phosphate + CO2 + NADH</text>
        <dbReference type="Rhea" id="RHEA:32275"/>
        <dbReference type="ChEBI" id="CHEBI:16526"/>
        <dbReference type="ChEBI" id="CHEBI:57279"/>
        <dbReference type="ChEBI" id="CHEBI:57540"/>
        <dbReference type="ChEBI" id="CHEBI:57945"/>
        <dbReference type="ChEBI" id="CHEBI:58452"/>
        <dbReference type="EC" id="1.1.1.262"/>
    </reaction>
</comment>
<evidence type="ECO:0000256" key="1">
    <source>
        <dbReference type="ARBA" id="ARBA00022490"/>
    </source>
</evidence>
<comment type="subunit">
    <text evidence="7">Homodimer.</text>
</comment>
<keyword evidence="2 7" id="KW-0479">Metal-binding</keyword>
<dbReference type="OrthoDB" id="9801783at2"/>
<keyword evidence="3 7" id="KW-0521">NADP</keyword>
<keyword evidence="5 7" id="KW-0520">NAD</keyword>
<dbReference type="GO" id="GO:0008270">
    <property type="term" value="F:zinc ion binding"/>
    <property type="evidence" value="ECO:0007669"/>
    <property type="project" value="UniProtKB-UniRule"/>
</dbReference>
<comment type="cofactor">
    <cofactor evidence="7">
        <name>Zn(2+)</name>
        <dbReference type="ChEBI" id="CHEBI:29105"/>
    </cofactor>
    <cofactor evidence="7">
        <name>Mg(2+)</name>
        <dbReference type="ChEBI" id="CHEBI:18420"/>
    </cofactor>
    <cofactor evidence="7">
        <name>Co(2+)</name>
        <dbReference type="ChEBI" id="CHEBI:48828"/>
    </cofactor>
    <text evidence="7">Binds 1 divalent metal cation per subunit. Can use ions such as Zn(2+), Mg(2+) or Co(2+).</text>
</comment>
<dbReference type="InterPro" id="IPR037510">
    <property type="entry name" value="PdxA"/>
</dbReference>
<dbReference type="GO" id="GO:0008615">
    <property type="term" value="P:pyridoxine biosynthetic process"/>
    <property type="evidence" value="ECO:0007669"/>
    <property type="project" value="UniProtKB-UniRule"/>
</dbReference>
<keyword evidence="7" id="KW-0460">Magnesium</keyword>
<evidence type="ECO:0000256" key="6">
    <source>
        <dbReference type="ARBA" id="ARBA00023096"/>
    </source>
</evidence>
<feature type="binding site" evidence="7">
    <location>
        <position position="175"/>
    </location>
    <ligand>
        <name>a divalent metal cation</name>
        <dbReference type="ChEBI" id="CHEBI:60240"/>
        <note>ligand shared between dimeric partners</note>
    </ligand>
</feature>
<dbReference type="GO" id="GO:0000287">
    <property type="term" value="F:magnesium ion binding"/>
    <property type="evidence" value="ECO:0007669"/>
    <property type="project" value="UniProtKB-UniRule"/>
</dbReference>
<evidence type="ECO:0000256" key="3">
    <source>
        <dbReference type="ARBA" id="ARBA00022857"/>
    </source>
</evidence>
<comment type="similarity">
    <text evidence="7">Belongs to the PdxA family.</text>
</comment>
<evidence type="ECO:0000256" key="7">
    <source>
        <dbReference type="HAMAP-Rule" id="MF_00536"/>
    </source>
</evidence>
<dbReference type="GO" id="GO:0042823">
    <property type="term" value="P:pyridoxal phosphate biosynthetic process"/>
    <property type="evidence" value="ECO:0007669"/>
    <property type="project" value="UniProtKB-UniRule"/>
</dbReference>
<keyword evidence="4 7" id="KW-0560">Oxidoreductase</keyword>
<evidence type="ECO:0000313" key="9">
    <source>
        <dbReference type="Proteomes" id="UP000094501"/>
    </source>
</evidence>
<keyword evidence="9" id="KW-1185">Reference proteome</keyword>
<proteinExistence type="inferred from homology"/>
<dbReference type="PANTHER" id="PTHR30004">
    <property type="entry name" value="4-HYDROXYTHREONINE-4-PHOSPHATE DEHYDROGENASE"/>
    <property type="match status" value="1"/>
</dbReference>
<dbReference type="GO" id="GO:0050897">
    <property type="term" value="F:cobalt ion binding"/>
    <property type="evidence" value="ECO:0007669"/>
    <property type="project" value="UniProtKB-UniRule"/>
</dbReference>
<feature type="binding site" evidence="7">
    <location>
        <position position="292"/>
    </location>
    <ligand>
        <name>substrate</name>
    </ligand>
</feature>
<feature type="binding site" evidence="7">
    <location>
        <position position="301"/>
    </location>
    <ligand>
        <name>substrate</name>
    </ligand>
</feature>
<feature type="binding site" evidence="7">
    <location>
        <position position="141"/>
    </location>
    <ligand>
        <name>substrate</name>
    </ligand>
</feature>
<dbReference type="AlphaFoldDB" id="A0A1E3W591"/>
<name>A0A1E3W591_9HYPH</name>
<accession>A0A1E3W591</accession>
<keyword evidence="7" id="KW-0170">Cobalt</keyword>
<organism evidence="8 9">
    <name type="scientific">Methyloceanibacter methanicus</name>
    <dbReference type="NCBI Taxonomy" id="1774968"/>
    <lineage>
        <taxon>Bacteria</taxon>
        <taxon>Pseudomonadati</taxon>
        <taxon>Pseudomonadota</taxon>
        <taxon>Alphaproteobacteria</taxon>
        <taxon>Hyphomicrobiales</taxon>
        <taxon>Hyphomicrobiaceae</taxon>
        <taxon>Methyloceanibacter</taxon>
    </lineage>
</organism>
<comment type="subcellular location">
    <subcellularLocation>
        <location evidence="7">Cytoplasm</location>
    </subcellularLocation>
</comment>
<comment type="miscellaneous">
    <text evidence="7">The active site is located at the dimer interface.</text>
</comment>
<dbReference type="EMBL" id="LPWG01000003">
    <property type="protein sequence ID" value="ODS00988.1"/>
    <property type="molecule type" value="Genomic_DNA"/>
</dbReference>
<feature type="binding site" evidence="7">
    <location>
        <position position="283"/>
    </location>
    <ligand>
        <name>substrate</name>
    </ligand>
</feature>
<dbReference type="InterPro" id="IPR005255">
    <property type="entry name" value="PdxA_fam"/>
</dbReference>
<comment type="pathway">
    <text evidence="7">Cofactor biosynthesis; pyridoxine 5'-phosphate biosynthesis; pyridoxine 5'-phosphate from D-erythrose 4-phosphate: step 4/5.</text>
</comment>
<comment type="function">
    <text evidence="7">Catalyzes the NAD(P)-dependent oxidation of 4-(phosphooxy)-L-threonine (HTP) into 2-amino-3-oxo-4-(phosphooxy)butyric acid which spontaneously decarboxylates to form 3-amino-2-oxopropyl phosphate (AHAP).</text>
</comment>
<evidence type="ECO:0000256" key="4">
    <source>
        <dbReference type="ARBA" id="ARBA00023002"/>
    </source>
</evidence>
<feature type="binding site" evidence="7">
    <location>
        <position position="142"/>
    </location>
    <ligand>
        <name>substrate</name>
    </ligand>
</feature>
<keyword evidence="6 7" id="KW-0664">Pyridoxine biosynthesis</keyword>
<dbReference type="SUPFAM" id="SSF53659">
    <property type="entry name" value="Isocitrate/Isopropylmalate dehydrogenase-like"/>
    <property type="match status" value="1"/>
</dbReference>
<protein>
    <recommendedName>
        <fullName evidence="7">4-hydroxythreonine-4-phosphate dehydrogenase</fullName>
        <ecNumber evidence="7">1.1.1.262</ecNumber>
    </recommendedName>
    <alternativeName>
        <fullName evidence="7">4-(phosphohydroxy)-L-threonine dehydrogenase</fullName>
    </alternativeName>
</protein>